<keyword evidence="4" id="KW-1185">Reference proteome</keyword>
<accession>A0ABT3FZM3</accession>
<dbReference type="SUPFAM" id="SSF56112">
    <property type="entry name" value="Protein kinase-like (PK-like)"/>
    <property type="match status" value="1"/>
</dbReference>
<keyword evidence="1" id="KW-1133">Transmembrane helix</keyword>
<reference evidence="3" key="1">
    <citation type="submission" date="2022-10" db="EMBL/GenBank/DDBJ databases">
        <title>Luteolibacter sp. GHJ8, whole genome shotgun sequencing project.</title>
        <authorList>
            <person name="Zhao G."/>
            <person name="Shen L."/>
        </authorList>
    </citation>
    <scope>NUCLEOTIDE SEQUENCE</scope>
    <source>
        <strain evidence="3">GHJ8</strain>
    </source>
</reference>
<dbReference type="InterPro" id="IPR011009">
    <property type="entry name" value="Kinase-like_dom_sf"/>
</dbReference>
<evidence type="ECO:0000313" key="3">
    <source>
        <dbReference type="EMBL" id="MCW1913035.1"/>
    </source>
</evidence>
<keyword evidence="1" id="KW-0472">Membrane</keyword>
<feature type="domain" description="Protein kinase" evidence="2">
    <location>
        <begin position="10"/>
        <end position="311"/>
    </location>
</feature>
<evidence type="ECO:0000313" key="4">
    <source>
        <dbReference type="Proteomes" id="UP001165653"/>
    </source>
</evidence>
<dbReference type="RefSeq" id="WP_264512061.1">
    <property type="nucleotide sequence ID" value="NZ_JAPDDR010000002.1"/>
</dbReference>
<name>A0ABT3FZM3_9BACT</name>
<dbReference type="InterPro" id="IPR000719">
    <property type="entry name" value="Prot_kinase_dom"/>
</dbReference>
<sequence>MALRGRNGTIRLGSLLGKGGEGEVYTLAGDSNTVAKVYLAEVSKEREDKLKIMPGLLTPEIARLTAWPKEILYKDNGRIGGFLMDRMGTSKDIHSLYGPKSRLTEFPHADWRLLVRSALNLSRAFHVLHQAGCLVADVNHGGIRVAADGTIKIIDCDSFQITRGGRVYLCEVGTDQFTPPELQQRSFRQTARTPNHDNFGLAVLIFYLLQMGRHPFAGRYRGPEEMPIPKAIGQFRYAYSSNTSLTNMEPPPHTAKPHAASPELAKLWEQAFGRSGAAVNGRPVAADWVAALSRLEKSFSQCSANPTHFFFQGNGSCPWCPIESIGIILFGVSINGNGGGGVNVEALWKQIQGVQNPGFSSWSWSGPTIGIKPSSKATTAKGKRNERRSVGLVVGVVVFFAGASVAGSMWLLWIIVASIAGFWIANSANGGIEQFLEVHAQLANRKAELIEQYTAKGEVGAFDSKVNELTRVHMEHGDLASERQRRYQELVKNREKHALDRHLDKHRIDRAGISGIGPVRTDMLESYGIETAADVNLQAVLQVPGFGIALASQLMEWRHEVARRFRFNPASEVDRGEVLALDRAIAIKRTELEKKLRVGPAILQQIRQSILSRRAALAGELEKISTELAQAKMDLDLLQ</sequence>
<proteinExistence type="predicted"/>
<protein>
    <recommendedName>
        <fullName evidence="2">Protein kinase domain-containing protein</fullName>
    </recommendedName>
</protein>
<feature type="transmembrane region" description="Helical" evidence="1">
    <location>
        <begin position="391"/>
        <end position="424"/>
    </location>
</feature>
<dbReference type="EMBL" id="JAPDDR010000002">
    <property type="protein sequence ID" value="MCW1913035.1"/>
    <property type="molecule type" value="Genomic_DNA"/>
</dbReference>
<keyword evidence="1" id="KW-0812">Transmembrane</keyword>
<dbReference type="Pfam" id="PF00069">
    <property type="entry name" value="Pkinase"/>
    <property type="match status" value="1"/>
</dbReference>
<evidence type="ECO:0000256" key="1">
    <source>
        <dbReference type="SAM" id="Phobius"/>
    </source>
</evidence>
<gene>
    <name evidence="3" type="ORF">OJ996_05600</name>
</gene>
<evidence type="ECO:0000259" key="2">
    <source>
        <dbReference type="PROSITE" id="PS50011"/>
    </source>
</evidence>
<dbReference type="Proteomes" id="UP001165653">
    <property type="component" value="Unassembled WGS sequence"/>
</dbReference>
<comment type="caution">
    <text evidence="3">The sequence shown here is derived from an EMBL/GenBank/DDBJ whole genome shotgun (WGS) entry which is preliminary data.</text>
</comment>
<organism evidence="3 4">
    <name type="scientific">Luteolibacter rhizosphaerae</name>
    <dbReference type="NCBI Taxonomy" id="2989719"/>
    <lineage>
        <taxon>Bacteria</taxon>
        <taxon>Pseudomonadati</taxon>
        <taxon>Verrucomicrobiota</taxon>
        <taxon>Verrucomicrobiia</taxon>
        <taxon>Verrucomicrobiales</taxon>
        <taxon>Verrucomicrobiaceae</taxon>
        <taxon>Luteolibacter</taxon>
    </lineage>
</organism>
<dbReference type="PROSITE" id="PS50011">
    <property type="entry name" value="PROTEIN_KINASE_DOM"/>
    <property type="match status" value="1"/>
</dbReference>
<dbReference type="Gene3D" id="1.10.510.10">
    <property type="entry name" value="Transferase(Phosphotransferase) domain 1"/>
    <property type="match status" value="1"/>
</dbReference>